<comment type="caution">
    <text evidence="1">The sequence shown here is derived from an EMBL/GenBank/DDBJ whole genome shotgun (WGS) entry which is preliminary data.</text>
</comment>
<gene>
    <name evidence="1" type="ORF">HNY73_015843</name>
</gene>
<dbReference type="Proteomes" id="UP000807504">
    <property type="component" value="Unassembled WGS sequence"/>
</dbReference>
<accession>A0A8T0EHA7</accession>
<protein>
    <submittedName>
        <fullName evidence="1">Uncharacterized protein</fullName>
    </submittedName>
</protein>
<name>A0A8T0EHA7_ARGBR</name>
<evidence type="ECO:0000313" key="1">
    <source>
        <dbReference type="EMBL" id="KAF8773160.1"/>
    </source>
</evidence>
<dbReference type="EMBL" id="JABXBU010002227">
    <property type="protein sequence ID" value="KAF8773160.1"/>
    <property type="molecule type" value="Genomic_DNA"/>
</dbReference>
<dbReference type="AlphaFoldDB" id="A0A8T0EHA7"/>
<evidence type="ECO:0000313" key="2">
    <source>
        <dbReference type="Proteomes" id="UP000807504"/>
    </source>
</evidence>
<sequence length="92" mass="10204">MSTPAVRTVTVALVRGLFLKGQWRGRVPCILSADTLLHHRTRVANCIASVSREEFSEGVWELRTETLRNALPVAGQWPLAAVSEIPNYYLVG</sequence>
<organism evidence="1 2">
    <name type="scientific">Argiope bruennichi</name>
    <name type="common">Wasp spider</name>
    <name type="synonym">Aranea bruennichi</name>
    <dbReference type="NCBI Taxonomy" id="94029"/>
    <lineage>
        <taxon>Eukaryota</taxon>
        <taxon>Metazoa</taxon>
        <taxon>Ecdysozoa</taxon>
        <taxon>Arthropoda</taxon>
        <taxon>Chelicerata</taxon>
        <taxon>Arachnida</taxon>
        <taxon>Araneae</taxon>
        <taxon>Araneomorphae</taxon>
        <taxon>Entelegynae</taxon>
        <taxon>Araneoidea</taxon>
        <taxon>Araneidae</taxon>
        <taxon>Argiope</taxon>
    </lineage>
</organism>
<proteinExistence type="predicted"/>
<keyword evidence="2" id="KW-1185">Reference proteome</keyword>
<reference evidence="1" key="1">
    <citation type="journal article" date="2020" name="bioRxiv">
        <title>Chromosome-level reference genome of the European wasp spider Argiope bruennichi: a resource for studies on range expansion and evolutionary adaptation.</title>
        <authorList>
            <person name="Sheffer M.M."/>
            <person name="Hoppe A."/>
            <person name="Krehenwinkel H."/>
            <person name="Uhl G."/>
            <person name="Kuss A.W."/>
            <person name="Jensen L."/>
            <person name="Jensen C."/>
            <person name="Gillespie R.G."/>
            <person name="Hoff K.J."/>
            <person name="Prost S."/>
        </authorList>
    </citation>
    <scope>NUCLEOTIDE SEQUENCE</scope>
</reference>
<reference evidence="1" key="2">
    <citation type="submission" date="2020-06" db="EMBL/GenBank/DDBJ databases">
        <authorList>
            <person name="Sheffer M."/>
        </authorList>
    </citation>
    <scope>NUCLEOTIDE SEQUENCE</scope>
</reference>